<dbReference type="GO" id="GO:1901135">
    <property type="term" value="P:carbohydrate derivative metabolic process"/>
    <property type="evidence" value="ECO:0007669"/>
    <property type="project" value="InterPro"/>
</dbReference>
<dbReference type="KEGG" id="avu:BK816_01675"/>
<dbReference type="InterPro" id="IPR001347">
    <property type="entry name" value="SIS_dom"/>
</dbReference>
<dbReference type="InterPro" id="IPR050303">
    <property type="entry name" value="GatZ_KbaZ_carbometab"/>
</dbReference>
<dbReference type="GO" id="GO:0097367">
    <property type="term" value="F:carbohydrate derivative binding"/>
    <property type="evidence" value="ECO:0007669"/>
    <property type="project" value="InterPro"/>
</dbReference>
<dbReference type="Pfam" id="PF01380">
    <property type="entry name" value="SIS"/>
    <property type="match status" value="1"/>
</dbReference>
<organism evidence="3 4">
    <name type="scientific">Boudabousia tangfeifanii</name>
    <dbReference type="NCBI Taxonomy" id="1912795"/>
    <lineage>
        <taxon>Bacteria</taxon>
        <taxon>Bacillati</taxon>
        <taxon>Actinomycetota</taxon>
        <taxon>Actinomycetes</taxon>
        <taxon>Actinomycetales</taxon>
        <taxon>Actinomycetaceae</taxon>
        <taxon>Boudabousia</taxon>
    </lineage>
</organism>
<evidence type="ECO:0000313" key="3">
    <source>
        <dbReference type="EMBL" id="AOZ72165.1"/>
    </source>
</evidence>
<feature type="domain" description="SIS" evidence="2">
    <location>
        <begin position="205"/>
        <end position="351"/>
    </location>
</feature>
<dbReference type="AlphaFoldDB" id="A0A1D9MIN0"/>
<dbReference type="InterPro" id="IPR035466">
    <property type="entry name" value="GlmS/AgaS_SIS"/>
</dbReference>
<dbReference type="Proteomes" id="UP000176288">
    <property type="component" value="Chromosome"/>
</dbReference>
<evidence type="ECO:0000259" key="2">
    <source>
        <dbReference type="PROSITE" id="PS51464"/>
    </source>
</evidence>
<accession>A0A1D9MIN0</accession>
<dbReference type="OrthoDB" id="9779207at2"/>
<dbReference type="GO" id="GO:0005886">
    <property type="term" value="C:plasma membrane"/>
    <property type="evidence" value="ECO:0007669"/>
    <property type="project" value="TreeGrafter"/>
</dbReference>
<name>A0A1D9MIN0_9ACTO</name>
<dbReference type="InterPro" id="IPR046348">
    <property type="entry name" value="SIS_dom_sf"/>
</dbReference>
<dbReference type="CDD" id="cd05008">
    <property type="entry name" value="SIS_GlmS_GlmD_1"/>
    <property type="match status" value="1"/>
</dbReference>
<gene>
    <name evidence="3" type="ORF">BK816_01675</name>
</gene>
<protein>
    <recommendedName>
        <fullName evidence="2">SIS domain-containing protein</fullName>
    </recommendedName>
</protein>
<dbReference type="STRING" id="1912795.BK816_01675"/>
<evidence type="ECO:0000313" key="4">
    <source>
        <dbReference type="Proteomes" id="UP000176288"/>
    </source>
</evidence>
<dbReference type="EMBL" id="CP017812">
    <property type="protein sequence ID" value="AOZ72165.1"/>
    <property type="molecule type" value="Genomic_DNA"/>
</dbReference>
<dbReference type="PROSITE" id="PS51464">
    <property type="entry name" value="SIS"/>
    <property type="match status" value="2"/>
</dbReference>
<sequence>MGNYQEAVTYTEVCDQYPKWRVLAQDLKDNAKKHEAFLAPLLAKKDLRIVLTGAGTSAFVGETAAPAIARATGRRVEVVATTTIVSNPRESFAQDVPTLVVSFARSGNSPESLAATKLADQCLSEVYHLVLTCAPEGELAVGRKDKDNSLVVLMPEGSNDKGFAMTSSFTCMLLSCLVLLGAGEADLLNRVADAAEYVVNEKQEDIKALADKLPKRVVYLGSGSLHGLAHEAGLKFLELTAGDHVSFYESSMGFRHGPKAVIDETTQCFVFVSSDPYTRQYDLDIVNELRGNLGTDAVLALAGKELDLENAWVWPGLADVPDAFVAAVHVIVAQFMGVFTSAALDKNVDNPFPAGDVNRVVQGVIIHELED</sequence>
<dbReference type="Gene3D" id="3.40.50.10490">
    <property type="entry name" value="Glucose-6-phosphate isomerase like protein, domain 1"/>
    <property type="match status" value="2"/>
</dbReference>
<dbReference type="PANTHER" id="PTHR32502">
    <property type="entry name" value="N-ACETYLGALACTOSAMINE PERMEASE II COMPONENT-RELATED"/>
    <property type="match status" value="1"/>
</dbReference>
<dbReference type="RefSeq" id="WP_071163631.1">
    <property type="nucleotide sequence ID" value="NZ_CP017812.1"/>
</dbReference>
<evidence type="ECO:0000256" key="1">
    <source>
        <dbReference type="ARBA" id="ARBA00022737"/>
    </source>
</evidence>
<proteinExistence type="predicted"/>
<keyword evidence="1" id="KW-0677">Repeat</keyword>
<feature type="domain" description="SIS" evidence="2">
    <location>
        <begin position="38"/>
        <end position="190"/>
    </location>
</feature>
<dbReference type="PANTHER" id="PTHR32502:SF3">
    <property type="entry name" value="D-GALACTOSAMINE-6-PHOSPHATE DEAMINASE AGAS-RELATED"/>
    <property type="match status" value="1"/>
</dbReference>
<keyword evidence="4" id="KW-1185">Reference proteome</keyword>
<dbReference type="SUPFAM" id="SSF53697">
    <property type="entry name" value="SIS domain"/>
    <property type="match status" value="1"/>
</dbReference>
<dbReference type="GO" id="GO:0009401">
    <property type="term" value="P:phosphoenolpyruvate-dependent sugar phosphotransferase system"/>
    <property type="evidence" value="ECO:0007669"/>
    <property type="project" value="TreeGrafter"/>
</dbReference>
<reference evidence="3 4" key="1">
    <citation type="submission" date="2016-10" db="EMBL/GenBank/DDBJ databases">
        <title>Actinomyces aegypiusis sp. nov., isolated from the Aegypius monachus in Qinghai Tibet Plateau China.</title>
        <authorList>
            <person name="Wang Y."/>
        </authorList>
    </citation>
    <scope>NUCLEOTIDE SEQUENCE [LARGE SCALE GENOMIC DNA]</scope>
    <source>
        <strain evidence="3 4">VUL4_3</strain>
    </source>
</reference>